<dbReference type="CDD" id="cd03059">
    <property type="entry name" value="GST_N_SspA"/>
    <property type="match status" value="1"/>
</dbReference>
<protein>
    <submittedName>
        <fullName evidence="4">RNA polymerase-associated protein</fullName>
    </submittedName>
</protein>
<dbReference type="AlphaFoldDB" id="A0A1I1QT55"/>
<evidence type="ECO:0000259" key="3">
    <source>
        <dbReference type="PROSITE" id="PS50405"/>
    </source>
</evidence>
<dbReference type="Pfam" id="PF13409">
    <property type="entry name" value="GST_N_2"/>
    <property type="match status" value="1"/>
</dbReference>
<comment type="similarity">
    <text evidence="1">Belongs to the GST superfamily. HSP26 family.</text>
</comment>
<dbReference type="Proteomes" id="UP000198611">
    <property type="component" value="Unassembled WGS sequence"/>
</dbReference>
<evidence type="ECO:0000259" key="2">
    <source>
        <dbReference type="PROSITE" id="PS50404"/>
    </source>
</evidence>
<dbReference type="InterPro" id="IPR040079">
    <property type="entry name" value="Glutathione_S-Trfase"/>
</dbReference>
<reference evidence="4 5" key="1">
    <citation type="submission" date="2016-10" db="EMBL/GenBank/DDBJ databases">
        <authorList>
            <person name="de Groot N.N."/>
        </authorList>
    </citation>
    <scope>NUCLEOTIDE SEQUENCE [LARGE SCALE GENOMIC DNA]</scope>
    <source>
        <strain evidence="4 5">HL3</strain>
    </source>
</reference>
<dbReference type="SUPFAM" id="SSF47616">
    <property type="entry name" value="GST C-terminal domain-like"/>
    <property type="match status" value="1"/>
</dbReference>
<evidence type="ECO:0000313" key="4">
    <source>
        <dbReference type="EMBL" id="SFD25259.1"/>
    </source>
</evidence>
<dbReference type="OrthoDB" id="9781431at2"/>
<dbReference type="InterPro" id="IPR004046">
    <property type="entry name" value="GST_C"/>
</dbReference>
<dbReference type="PROSITE" id="PS50404">
    <property type="entry name" value="GST_NTER"/>
    <property type="match status" value="1"/>
</dbReference>
<keyword evidence="5" id="KW-1185">Reference proteome</keyword>
<dbReference type="PANTHER" id="PTHR43968:SF6">
    <property type="entry name" value="GLUTATHIONE S-TRANSFERASE OMEGA"/>
    <property type="match status" value="1"/>
</dbReference>
<dbReference type="SFLD" id="SFLDG00358">
    <property type="entry name" value="Main_(cytGST)"/>
    <property type="match status" value="1"/>
</dbReference>
<dbReference type="PROSITE" id="PS50405">
    <property type="entry name" value="GST_CTER"/>
    <property type="match status" value="1"/>
</dbReference>
<gene>
    <name evidence="4" type="ORF">SAMN05660831_01278</name>
</gene>
<name>A0A1I1QT55_9GAMM</name>
<dbReference type="STRING" id="1123397.SAMN05660831_01278"/>
<organism evidence="4 5">
    <name type="scientific">Thiohalospira halophila DSM 15071</name>
    <dbReference type="NCBI Taxonomy" id="1123397"/>
    <lineage>
        <taxon>Bacteria</taxon>
        <taxon>Pseudomonadati</taxon>
        <taxon>Pseudomonadota</taxon>
        <taxon>Gammaproteobacteria</taxon>
        <taxon>Thiohalospirales</taxon>
        <taxon>Thiohalospiraceae</taxon>
        <taxon>Thiohalospira</taxon>
    </lineage>
</organism>
<accession>A0A1I1QT55</accession>
<feature type="domain" description="GST N-terminal" evidence="2">
    <location>
        <begin position="9"/>
        <end position="87"/>
    </location>
</feature>
<dbReference type="InterPro" id="IPR034341">
    <property type="entry name" value="SspA_N"/>
</dbReference>
<dbReference type="GO" id="GO:0005737">
    <property type="term" value="C:cytoplasm"/>
    <property type="evidence" value="ECO:0007669"/>
    <property type="project" value="TreeGrafter"/>
</dbReference>
<dbReference type="InterPro" id="IPR050983">
    <property type="entry name" value="GST_Omega/HSP26"/>
</dbReference>
<dbReference type="RefSeq" id="WP_093427930.1">
    <property type="nucleotide sequence ID" value="NZ_FOMJ01000003.1"/>
</dbReference>
<dbReference type="SFLD" id="SFLDS00019">
    <property type="entry name" value="Glutathione_Transferase_(cytos"/>
    <property type="match status" value="1"/>
</dbReference>
<dbReference type="InterPro" id="IPR036282">
    <property type="entry name" value="Glutathione-S-Trfase_C_sf"/>
</dbReference>
<dbReference type="Gene3D" id="1.20.1050.10">
    <property type="match status" value="1"/>
</dbReference>
<proteinExistence type="inferred from homology"/>
<evidence type="ECO:0000256" key="1">
    <source>
        <dbReference type="ARBA" id="ARBA00009929"/>
    </source>
</evidence>
<evidence type="ECO:0000313" key="5">
    <source>
        <dbReference type="Proteomes" id="UP000198611"/>
    </source>
</evidence>
<dbReference type="InterPro" id="IPR004045">
    <property type="entry name" value="Glutathione_S-Trfase_N"/>
</dbReference>
<dbReference type="PANTHER" id="PTHR43968">
    <property type="match status" value="1"/>
</dbReference>
<dbReference type="InterPro" id="IPR036249">
    <property type="entry name" value="Thioredoxin-like_sf"/>
</dbReference>
<dbReference type="Pfam" id="PF00043">
    <property type="entry name" value="GST_C"/>
    <property type="match status" value="1"/>
</dbReference>
<dbReference type="Gene3D" id="3.40.30.10">
    <property type="entry name" value="Glutaredoxin"/>
    <property type="match status" value="1"/>
</dbReference>
<sequence>MAALANRRSAMTLFAEPGEMAGHRVRIVLAEKGISADVVEVDPTAPPEDLVELNPYATVPTLVDRDLVLYEDRVISEYLDERFPHPPLMPVDPVARANVRQLRHRIRQDWEPLARDILQKGEKTAARARKELREGLVSIGPLFDSMTWFMSDDFGLADVDMAALLWRLPALGIEIPEKASGLLGYTERLFQRPAVRESLDEAEREMRRA</sequence>
<dbReference type="EMBL" id="FOMJ01000003">
    <property type="protein sequence ID" value="SFD25259.1"/>
    <property type="molecule type" value="Genomic_DNA"/>
</dbReference>
<dbReference type="InterPro" id="IPR010987">
    <property type="entry name" value="Glutathione-S-Trfase_C-like"/>
</dbReference>
<feature type="domain" description="GST C-terminal" evidence="3">
    <location>
        <begin position="92"/>
        <end position="209"/>
    </location>
</feature>
<dbReference type="SUPFAM" id="SSF52833">
    <property type="entry name" value="Thioredoxin-like"/>
    <property type="match status" value="1"/>
</dbReference>